<dbReference type="SUPFAM" id="SSF52821">
    <property type="entry name" value="Rhodanese/Cell cycle control phosphatase"/>
    <property type="match status" value="2"/>
</dbReference>
<keyword evidence="1" id="KW-0479">Metal-binding</keyword>
<dbReference type="Pfam" id="PF00753">
    <property type="entry name" value="Lactamase_B"/>
    <property type="match status" value="1"/>
</dbReference>
<feature type="compositionally biased region" description="Basic and acidic residues" evidence="2">
    <location>
        <begin position="475"/>
        <end position="485"/>
    </location>
</feature>
<feature type="region of interest" description="Disordered" evidence="2">
    <location>
        <begin position="547"/>
        <end position="581"/>
    </location>
</feature>
<dbReference type="PANTHER" id="PTHR43084">
    <property type="entry name" value="PERSULFIDE DIOXYGENASE ETHE1"/>
    <property type="match status" value="1"/>
</dbReference>
<feature type="region of interest" description="Disordered" evidence="2">
    <location>
        <begin position="432"/>
        <end position="514"/>
    </location>
</feature>
<dbReference type="Pfam" id="PF00581">
    <property type="entry name" value="Rhodanese"/>
    <property type="match status" value="1"/>
</dbReference>
<dbReference type="EMBL" id="RKHY01000001">
    <property type="protein sequence ID" value="ROS44713.1"/>
    <property type="molecule type" value="Genomic_DNA"/>
</dbReference>
<dbReference type="InterPro" id="IPR036866">
    <property type="entry name" value="RibonucZ/Hydroxyglut_hydro"/>
</dbReference>
<dbReference type="Gene3D" id="3.60.15.10">
    <property type="entry name" value="Ribonuclease Z/Hydroxyacylglutathione hydrolase-like"/>
    <property type="match status" value="1"/>
</dbReference>
<dbReference type="AlphaFoldDB" id="A0A3N2H734"/>
<dbReference type="PROSITE" id="PS50206">
    <property type="entry name" value="RHODANESE_3"/>
    <property type="match status" value="1"/>
</dbReference>
<comment type="caution">
    <text evidence="4">The sequence shown here is derived from an EMBL/GenBank/DDBJ whole genome shotgun (WGS) entry which is preliminary data.</text>
</comment>
<dbReference type="CDD" id="cd00158">
    <property type="entry name" value="RHOD"/>
    <property type="match status" value="1"/>
</dbReference>
<keyword evidence="4" id="KW-0378">Hydrolase</keyword>
<dbReference type="InterPro" id="IPR051682">
    <property type="entry name" value="Mito_Persulfide_Diox"/>
</dbReference>
<evidence type="ECO:0000256" key="1">
    <source>
        <dbReference type="ARBA" id="ARBA00022723"/>
    </source>
</evidence>
<evidence type="ECO:0000313" key="4">
    <source>
        <dbReference type="EMBL" id="ROS44713.1"/>
    </source>
</evidence>
<dbReference type="GO" id="GO:0046872">
    <property type="term" value="F:metal ion binding"/>
    <property type="evidence" value="ECO:0007669"/>
    <property type="project" value="UniProtKB-KW"/>
</dbReference>
<dbReference type="Proteomes" id="UP000274843">
    <property type="component" value="Unassembled WGS sequence"/>
</dbReference>
<feature type="domain" description="Rhodanese" evidence="3">
    <location>
        <begin position="374"/>
        <end position="472"/>
    </location>
</feature>
<dbReference type="SUPFAM" id="SSF56281">
    <property type="entry name" value="Metallo-hydrolase/oxidoreductase"/>
    <property type="match status" value="1"/>
</dbReference>
<evidence type="ECO:0000259" key="3">
    <source>
        <dbReference type="PROSITE" id="PS50206"/>
    </source>
</evidence>
<dbReference type="PANTHER" id="PTHR43084:SF1">
    <property type="entry name" value="PERSULFIDE DIOXYGENASE ETHE1, MITOCHONDRIAL"/>
    <property type="match status" value="1"/>
</dbReference>
<dbReference type="SMART" id="SM00849">
    <property type="entry name" value="Lactamase_B"/>
    <property type="match status" value="1"/>
</dbReference>
<dbReference type="GO" id="GO:0070813">
    <property type="term" value="P:hydrogen sulfide metabolic process"/>
    <property type="evidence" value="ECO:0007669"/>
    <property type="project" value="TreeGrafter"/>
</dbReference>
<protein>
    <submittedName>
        <fullName evidence="4">Glyoxylase-like metal-dependent hydrolase (Beta-lactamase superfamily II)</fullName>
    </submittedName>
</protein>
<gene>
    <name evidence="4" type="ORF">EDD35_7160</name>
</gene>
<dbReference type="Gene3D" id="3.40.250.10">
    <property type="entry name" value="Rhodanese-like domain"/>
    <property type="match status" value="2"/>
</dbReference>
<feature type="compositionally biased region" description="Basic residues" evidence="2">
    <location>
        <begin position="444"/>
        <end position="455"/>
    </location>
</feature>
<dbReference type="GO" id="GO:0050313">
    <property type="term" value="F:sulfur dioxygenase activity"/>
    <property type="evidence" value="ECO:0007669"/>
    <property type="project" value="InterPro"/>
</dbReference>
<dbReference type="GO" id="GO:0006749">
    <property type="term" value="P:glutathione metabolic process"/>
    <property type="evidence" value="ECO:0007669"/>
    <property type="project" value="InterPro"/>
</dbReference>
<dbReference type="CDD" id="cd07724">
    <property type="entry name" value="POD-like_MBL-fold"/>
    <property type="match status" value="1"/>
</dbReference>
<organism evidence="4 5">
    <name type="scientific">Amycolatopsis thermoflava</name>
    <dbReference type="NCBI Taxonomy" id="84480"/>
    <lineage>
        <taxon>Bacteria</taxon>
        <taxon>Bacillati</taxon>
        <taxon>Actinomycetota</taxon>
        <taxon>Actinomycetes</taxon>
        <taxon>Pseudonocardiales</taxon>
        <taxon>Pseudonocardiaceae</taxon>
        <taxon>Amycolatopsis</taxon>
        <taxon>Amycolatopsis methanolica group</taxon>
    </lineage>
</organism>
<dbReference type="GO" id="GO:0016787">
    <property type="term" value="F:hydrolase activity"/>
    <property type="evidence" value="ECO:0007669"/>
    <property type="project" value="UniProtKB-KW"/>
</dbReference>
<dbReference type="SMART" id="SM00450">
    <property type="entry name" value="RHOD"/>
    <property type="match status" value="1"/>
</dbReference>
<reference evidence="4 5" key="1">
    <citation type="submission" date="2018-11" db="EMBL/GenBank/DDBJ databases">
        <title>Sequencing the genomes of 1000 actinobacteria strains.</title>
        <authorList>
            <person name="Klenk H.-P."/>
        </authorList>
    </citation>
    <scope>NUCLEOTIDE SEQUENCE [LARGE SCALE GENOMIC DNA]</scope>
    <source>
        <strain evidence="4 5">DSM 44348</strain>
    </source>
</reference>
<evidence type="ECO:0000313" key="5">
    <source>
        <dbReference type="Proteomes" id="UP000274843"/>
    </source>
</evidence>
<dbReference type="InterPro" id="IPR044528">
    <property type="entry name" value="POD-like_MBL-fold"/>
</dbReference>
<dbReference type="InterPro" id="IPR001763">
    <property type="entry name" value="Rhodanese-like_dom"/>
</dbReference>
<keyword evidence="5" id="KW-1185">Reference proteome</keyword>
<feature type="compositionally biased region" description="Low complexity" evidence="2">
    <location>
        <begin position="555"/>
        <end position="570"/>
    </location>
</feature>
<evidence type="ECO:0000256" key="2">
    <source>
        <dbReference type="SAM" id="MobiDB-lite"/>
    </source>
</evidence>
<dbReference type="InterPro" id="IPR001279">
    <property type="entry name" value="Metallo-B-lactamas"/>
</dbReference>
<dbReference type="InterPro" id="IPR036873">
    <property type="entry name" value="Rhodanese-like_dom_sf"/>
</dbReference>
<accession>A0A3N2H734</accession>
<proteinExistence type="predicted"/>
<sequence>MLDVRVIETSSLGDRSYLAHDGELAVVVDPQRDIDRIAALAGRLGVRVAWVLETHVHNDYVSGGLHLARLTGARYGLSAADDVPFERVPVREGEVIEVSGQMRIRPVATPGHTFHHLSYVLDGPDGPEGVFTGGSLLLGTTGRTDLLGQDHAHELARHQHSSARRLADLLPDGAAVWPTHGFGSFCSAAQADGEASTIGRERRHNPALTLAEGEFVEQTLAGLDVHPAYYAHMGPRNAAGPDPIDLTPARTAGPDELRQRIDDGEWVVDLRSRKAFVHSHLAGTVSLGLDGPMATWLGWLIDWGAPITLLGETPVDVAQAQRELARIGIDRPAAAASGSPEKWAGGRSGRLASLPAALFADLAAALRHGHAGAYPPPAVVLDVRLPHEWRDGHVRGAVHIPLPELPHRIGELPAGPVWVHCASGYRATAAASLARQGRAESGPHRRRLHRRRRRGRADGGLTGARAVPESLPVGRKSEVPHDRTGARTLRNPPAGRASGRRPRPFPCPHSASSTARARCRVSGIKWSVIFAAAASLRYVPSTIARTRAGSAPGQTRRSSPTTAASSSAARWMPSGVCGRCR</sequence>
<name>A0A3N2H734_9PSEU</name>